<dbReference type="Pfam" id="PF14479">
    <property type="entry name" value="HeLo"/>
    <property type="match status" value="1"/>
</dbReference>
<keyword evidence="3" id="KW-1185">Reference proteome</keyword>
<feature type="domain" description="Prion-inhibition and propagation HeLo" evidence="1">
    <location>
        <begin position="6"/>
        <end position="193"/>
    </location>
</feature>
<accession>A0A6A6SU45</accession>
<protein>
    <recommendedName>
        <fullName evidence="1">Prion-inhibition and propagation HeLo domain-containing protein</fullName>
    </recommendedName>
</protein>
<dbReference type="InterPro" id="IPR038305">
    <property type="entry name" value="HeLo_sf"/>
</dbReference>
<dbReference type="InterPro" id="IPR029498">
    <property type="entry name" value="HeLo_dom"/>
</dbReference>
<evidence type="ECO:0000259" key="1">
    <source>
        <dbReference type="Pfam" id="PF14479"/>
    </source>
</evidence>
<reference evidence="2" key="1">
    <citation type="journal article" date="2020" name="Stud. Mycol.">
        <title>101 Dothideomycetes genomes: a test case for predicting lifestyles and emergence of pathogens.</title>
        <authorList>
            <person name="Haridas S."/>
            <person name="Albert R."/>
            <person name="Binder M."/>
            <person name="Bloem J."/>
            <person name="Labutti K."/>
            <person name="Salamov A."/>
            <person name="Andreopoulos B."/>
            <person name="Baker S."/>
            <person name="Barry K."/>
            <person name="Bills G."/>
            <person name="Bluhm B."/>
            <person name="Cannon C."/>
            <person name="Castanera R."/>
            <person name="Culley D."/>
            <person name="Daum C."/>
            <person name="Ezra D."/>
            <person name="Gonzalez J."/>
            <person name="Henrissat B."/>
            <person name="Kuo A."/>
            <person name="Liang C."/>
            <person name="Lipzen A."/>
            <person name="Lutzoni F."/>
            <person name="Magnuson J."/>
            <person name="Mondo S."/>
            <person name="Nolan M."/>
            <person name="Ohm R."/>
            <person name="Pangilinan J."/>
            <person name="Park H.-J."/>
            <person name="Ramirez L."/>
            <person name="Alfaro M."/>
            <person name="Sun H."/>
            <person name="Tritt A."/>
            <person name="Yoshinaga Y."/>
            <person name="Zwiers L.-H."/>
            <person name="Turgeon B."/>
            <person name="Goodwin S."/>
            <person name="Spatafora J."/>
            <person name="Crous P."/>
            <person name="Grigoriev I."/>
        </authorList>
    </citation>
    <scope>NUCLEOTIDE SEQUENCE</scope>
    <source>
        <strain evidence="2">CBS 122681</strain>
    </source>
</reference>
<evidence type="ECO:0000313" key="2">
    <source>
        <dbReference type="EMBL" id="KAF2651092.1"/>
    </source>
</evidence>
<gene>
    <name evidence="2" type="ORF">K491DRAFT_682464</name>
</gene>
<dbReference type="OrthoDB" id="20872at2759"/>
<name>A0A6A6SU45_9PLEO</name>
<dbReference type="PANTHER" id="PTHR37542:SF3">
    <property type="entry name" value="PRION-INHIBITION AND PROPAGATION HELO DOMAIN-CONTAINING PROTEIN"/>
    <property type="match status" value="1"/>
</dbReference>
<dbReference type="AlphaFoldDB" id="A0A6A6SU45"/>
<evidence type="ECO:0000313" key="3">
    <source>
        <dbReference type="Proteomes" id="UP000799324"/>
    </source>
</evidence>
<dbReference type="Gene3D" id="1.20.120.1020">
    <property type="entry name" value="Prion-inhibition and propagation, HeLo domain"/>
    <property type="match status" value="1"/>
</dbReference>
<organism evidence="2 3">
    <name type="scientific">Lophiostoma macrostomum CBS 122681</name>
    <dbReference type="NCBI Taxonomy" id="1314788"/>
    <lineage>
        <taxon>Eukaryota</taxon>
        <taxon>Fungi</taxon>
        <taxon>Dikarya</taxon>
        <taxon>Ascomycota</taxon>
        <taxon>Pezizomycotina</taxon>
        <taxon>Dothideomycetes</taxon>
        <taxon>Pleosporomycetidae</taxon>
        <taxon>Pleosporales</taxon>
        <taxon>Lophiostomataceae</taxon>
        <taxon>Lophiostoma</taxon>
    </lineage>
</organism>
<dbReference type="PANTHER" id="PTHR37542">
    <property type="entry name" value="HELO DOMAIN-CONTAINING PROTEIN-RELATED"/>
    <property type="match status" value="1"/>
</dbReference>
<proteinExistence type="predicted"/>
<dbReference type="EMBL" id="MU004435">
    <property type="protein sequence ID" value="KAF2651092.1"/>
    <property type="molecule type" value="Genomic_DNA"/>
</dbReference>
<sequence length="304" mass="34494">MSEPTGIVLRVNTLARAFNHAVNCFCSICLGQNFENDFKTYIIQLELTKLRLTRWGNALGLTDINDDTTLEQTDLSKSQMMLGTRGLQRISDIFAAAEKTAENLLDHKEFEQEQCLDDRHEIVRSLLEKLSLSRLSNISPSKVSKTKWALYKKEEFDSLINGVTTLITQLEANVKPPSKKIETLCDEELASIGTEDKSRINILTPLVAELDKSLLDAIKKFRREQEENASNFMYSVDNQGLQANEDTRTVTGYLGGPDNWDQSKERLYVCLELGRSKNRICIDLRRKHVTLCLGSVLQASLWCK</sequence>
<dbReference type="Proteomes" id="UP000799324">
    <property type="component" value="Unassembled WGS sequence"/>
</dbReference>